<evidence type="ECO:0000256" key="6">
    <source>
        <dbReference type="ARBA" id="ARBA00022723"/>
    </source>
</evidence>
<dbReference type="Proteomes" id="UP000246569">
    <property type="component" value="Unassembled WGS sequence"/>
</dbReference>
<dbReference type="GO" id="GO:0004844">
    <property type="term" value="F:uracil DNA N-glycosylase activity"/>
    <property type="evidence" value="ECO:0007669"/>
    <property type="project" value="UniProtKB-EC"/>
</dbReference>
<dbReference type="AlphaFoldDB" id="A0A317MZS5"/>
<dbReference type="NCBIfam" id="TIGR00758">
    <property type="entry name" value="UDG_fam4"/>
    <property type="match status" value="1"/>
</dbReference>
<evidence type="ECO:0000256" key="11">
    <source>
        <dbReference type="ARBA" id="ARBA00023204"/>
    </source>
</evidence>
<evidence type="ECO:0000256" key="7">
    <source>
        <dbReference type="ARBA" id="ARBA00022763"/>
    </source>
</evidence>
<keyword evidence="9" id="KW-0408">Iron</keyword>
<dbReference type="EC" id="3.2.2.27" evidence="3"/>
<dbReference type="PANTHER" id="PTHR33693:SF1">
    <property type="entry name" value="TYPE-4 URACIL-DNA GLYCOSYLASE"/>
    <property type="match status" value="1"/>
</dbReference>
<sequence>MSERHRRYLEALGIPLWLARRPLAGSATAPAAEPDALQVAATVADSPAAASAAEAVSIEMPVPAVPVVMAQVTPPVASAVEAVAGSAEPPVAADMPTDAGGDIASDDWAPFAPPDADADYAYLGAAADFDDAAFAGDVDAGPVSAGAAPIDDRRARIARMDWDELAEAVRGCTACPLCESRRQTVFGVGRHDAAWMIVGEAPGRDEDLQGEPFVGQAGQLLNEMLFAVGRRRDDVFIANVLKCRPPNNRDPLPAEVVACKPFLDRQLALVRPRLVLSVGRISAQNLLGSDAPVGKLRGRVHRYGEVPLVVTYHPAYLLRSPAEKRRSWDDLELALAAAAGDEEAG</sequence>
<dbReference type="SMART" id="SM00987">
    <property type="entry name" value="UreE_C"/>
    <property type="match status" value="1"/>
</dbReference>
<protein>
    <recommendedName>
        <fullName evidence="4">Type-4 uracil-DNA glycosylase</fullName>
        <ecNumber evidence="3">3.2.2.27</ecNumber>
    </recommendedName>
</protein>
<evidence type="ECO:0000256" key="5">
    <source>
        <dbReference type="ARBA" id="ARBA00022485"/>
    </source>
</evidence>
<dbReference type="RefSeq" id="WP_246004493.1">
    <property type="nucleotide sequence ID" value="NZ_QGTJ01000001.1"/>
</dbReference>
<keyword evidence="8" id="KW-0378">Hydrolase</keyword>
<proteinExistence type="inferred from homology"/>
<dbReference type="Gene3D" id="3.40.470.10">
    <property type="entry name" value="Uracil-DNA glycosylase-like domain"/>
    <property type="match status" value="1"/>
</dbReference>
<keyword evidence="11" id="KW-0234">DNA repair</keyword>
<dbReference type="InterPro" id="IPR005273">
    <property type="entry name" value="Ura-DNA_glyco_family4"/>
</dbReference>
<evidence type="ECO:0000256" key="9">
    <source>
        <dbReference type="ARBA" id="ARBA00023004"/>
    </source>
</evidence>
<dbReference type="PANTHER" id="PTHR33693">
    <property type="entry name" value="TYPE-5 URACIL-DNA GLYCOSYLASE"/>
    <property type="match status" value="1"/>
</dbReference>
<reference evidence="13 14" key="1">
    <citation type="submission" date="2018-05" db="EMBL/GenBank/DDBJ databases">
        <title>Genomic Encyclopedia of Type Strains, Phase IV (KMG-IV): sequencing the most valuable type-strain genomes for metagenomic binning, comparative biology and taxonomic classification.</title>
        <authorList>
            <person name="Goeker M."/>
        </authorList>
    </citation>
    <scope>NUCLEOTIDE SEQUENCE [LARGE SCALE GENOMIC DNA]</scope>
    <source>
        <strain evidence="13 14">DSM 23606</strain>
    </source>
</reference>
<comment type="catalytic activity">
    <reaction evidence="1">
        <text>Hydrolyzes single-stranded DNA or mismatched double-stranded DNA and polynucleotides, releasing free uracil.</text>
        <dbReference type="EC" id="3.2.2.27"/>
    </reaction>
</comment>
<keyword evidence="7" id="KW-0227">DNA damage</keyword>
<accession>A0A317MZS5</accession>
<dbReference type="SUPFAM" id="SSF52141">
    <property type="entry name" value="Uracil-DNA glycosylase-like"/>
    <property type="match status" value="1"/>
</dbReference>
<dbReference type="InterPro" id="IPR005122">
    <property type="entry name" value="Uracil-DNA_glycosylase-like"/>
</dbReference>
<comment type="caution">
    <text evidence="13">The sequence shown here is derived from an EMBL/GenBank/DDBJ whole genome shotgun (WGS) entry which is preliminary data.</text>
</comment>
<keyword evidence="10" id="KW-0411">Iron-sulfur</keyword>
<dbReference type="InterPro" id="IPR051536">
    <property type="entry name" value="UDG_Type-4/5"/>
</dbReference>
<dbReference type="GO" id="GO:0006281">
    <property type="term" value="P:DNA repair"/>
    <property type="evidence" value="ECO:0007669"/>
    <property type="project" value="UniProtKB-KW"/>
</dbReference>
<name>A0A317MZS5_9GAMM</name>
<keyword evidence="6" id="KW-0479">Metal-binding</keyword>
<dbReference type="InterPro" id="IPR036895">
    <property type="entry name" value="Uracil-DNA_glycosylase-like_sf"/>
</dbReference>
<dbReference type="GO" id="GO:0046872">
    <property type="term" value="F:metal ion binding"/>
    <property type="evidence" value="ECO:0007669"/>
    <property type="project" value="UniProtKB-KW"/>
</dbReference>
<dbReference type="EMBL" id="QGTJ01000001">
    <property type="protein sequence ID" value="PWV65812.1"/>
    <property type="molecule type" value="Genomic_DNA"/>
</dbReference>
<evidence type="ECO:0000256" key="4">
    <source>
        <dbReference type="ARBA" id="ARBA00019403"/>
    </source>
</evidence>
<evidence type="ECO:0000256" key="2">
    <source>
        <dbReference type="ARBA" id="ARBA00006521"/>
    </source>
</evidence>
<evidence type="ECO:0000313" key="13">
    <source>
        <dbReference type="EMBL" id="PWV65812.1"/>
    </source>
</evidence>
<keyword evidence="14" id="KW-1185">Reference proteome</keyword>
<dbReference type="Pfam" id="PF03167">
    <property type="entry name" value="UDG"/>
    <property type="match status" value="1"/>
</dbReference>
<dbReference type="GO" id="GO:0051539">
    <property type="term" value="F:4 iron, 4 sulfur cluster binding"/>
    <property type="evidence" value="ECO:0007669"/>
    <property type="project" value="UniProtKB-KW"/>
</dbReference>
<evidence type="ECO:0000256" key="8">
    <source>
        <dbReference type="ARBA" id="ARBA00022801"/>
    </source>
</evidence>
<keyword evidence="5" id="KW-0004">4Fe-4S</keyword>
<feature type="domain" description="Uracil-DNA glycosylase-like" evidence="12">
    <location>
        <begin position="186"/>
        <end position="332"/>
    </location>
</feature>
<comment type="similarity">
    <text evidence="2">Belongs to the uracil-DNA glycosylase (UDG) superfamily. Type 4 (UDGa) family.</text>
</comment>
<organism evidence="13 14">
    <name type="scientific">Plasticicumulans acidivorans</name>
    <dbReference type="NCBI Taxonomy" id="886464"/>
    <lineage>
        <taxon>Bacteria</taxon>
        <taxon>Pseudomonadati</taxon>
        <taxon>Pseudomonadota</taxon>
        <taxon>Gammaproteobacteria</taxon>
        <taxon>Candidatus Competibacteraceae</taxon>
        <taxon>Plasticicumulans</taxon>
    </lineage>
</organism>
<dbReference type="SMART" id="SM00986">
    <property type="entry name" value="UDG"/>
    <property type="match status" value="1"/>
</dbReference>
<evidence type="ECO:0000259" key="12">
    <source>
        <dbReference type="SMART" id="SM00986"/>
    </source>
</evidence>
<dbReference type="CDD" id="cd10030">
    <property type="entry name" value="UDG-F4_TTUDGA_SPO1dp_like"/>
    <property type="match status" value="1"/>
</dbReference>
<evidence type="ECO:0000256" key="3">
    <source>
        <dbReference type="ARBA" id="ARBA00012030"/>
    </source>
</evidence>
<gene>
    <name evidence="13" type="ORF">C7443_101297</name>
</gene>
<evidence type="ECO:0000256" key="1">
    <source>
        <dbReference type="ARBA" id="ARBA00001400"/>
    </source>
</evidence>
<evidence type="ECO:0000313" key="14">
    <source>
        <dbReference type="Proteomes" id="UP000246569"/>
    </source>
</evidence>
<evidence type="ECO:0000256" key="10">
    <source>
        <dbReference type="ARBA" id="ARBA00023014"/>
    </source>
</evidence>